<dbReference type="InterPro" id="IPR027417">
    <property type="entry name" value="P-loop_NTPase"/>
</dbReference>
<dbReference type="Gene3D" id="3.40.50.300">
    <property type="entry name" value="P-loop containing nucleotide triphosphate hydrolases"/>
    <property type="match status" value="1"/>
</dbReference>
<comment type="caution">
    <text evidence="10">The sequence shown here is derived from an EMBL/GenBank/DDBJ whole genome shotgun (WGS) entry which is preliminary data.</text>
</comment>
<dbReference type="InterPro" id="IPR041118">
    <property type="entry name" value="Rx_N"/>
</dbReference>
<organism evidence="10 11">
    <name type="scientific">Rhynchospora breviuscula</name>
    <dbReference type="NCBI Taxonomy" id="2022672"/>
    <lineage>
        <taxon>Eukaryota</taxon>
        <taxon>Viridiplantae</taxon>
        <taxon>Streptophyta</taxon>
        <taxon>Embryophyta</taxon>
        <taxon>Tracheophyta</taxon>
        <taxon>Spermatophyta</taxon>
        <taxon>Magnoliopsida</taxon>
        <taxon>Liliopsida</taxon>
        <taxon>Poales</taxon>
        <taxon>Cyperaceae</taxon>
        <taxon>Cyperoideae</taxon>
        <taxon>Rhynchosporeae</taxon>
        <taxon>Rhynchospora</taxon>
    </lineage>
</organism>
<dbReference type="PANTHER" id="PTHR36766:SF60">
    <property type="entry name" value="NB-ARC DOMAIN-CONTAINING PROTEIN"/>
    <property type="match status" value="1"/>
</dbReference>
<name>A0A9Q0HRL1_9POAL</name>
<dbReference type="SUPFAM" id="SSF52540">
    <property type="entry name" value="P-loop containing nucleoside triphosphate hydrolases"/>
    <property type="match status" value="1"/>
</dbReference>
<evidence type="ECO:0000256" key="3">
    <source>
        <dbReference type="ARBA" id="ARBA00022737"/>
    </source>
</evidence>
<accession>A0A9Q0HRL1</accession>
<dbReference type="SUPFAM" id="SSF52058">
    <property type="entry name" value="L domain-like"/>
    <property type="match status" value="1"/>
</dbReference>
<dbReference type="InterPro" id="IPR058922">
    <property type="entry name" value="WHD_DRP"/>
</dbReference>
<evidence type="ECO:0000259" key="8">
    <source>
        <dbReference type="Pfam" id="PF18052"/>
    </source>
</evidence>
<protein>
    <recommendedName>
        <fullName evidence="12">NB-ARC domain-containing protein</fullName>
    </recommendedName>
</protein>
<evidence type="ECO:0000259" key="9">
    <source>
        <dbReference type="Pfam" id="PF23559"/>
    </source>
</evidence>
<keyword evidence="2" id="KW-0433">Leucine-rich repeat</keyword>
<evidence type="ECO:0000256" key="1">
    <source>
        <dbReference type="ARBA" id="ARBA00008894"/>
    </source>
</evidence>
<evidence type="ECO:0000313" key="10">
    <source>
        <dbReference type="EMBL" id="KAJ1695817.1"/>
    </source>
</evidence>
<evidence type="ECO:0008006" key="12">
    <source>
        <dbReference type="Google" id="ProtNLM"/>
    </source>
</evidence>
<dbReference type="GO" id="GO:0043531">
    <property type="term" value="F:ADP binding"/>
    <property type="evidence" value="ECO:0007669"/>
    <property type="project" value="InterPro"/>
</dbReference>
<evidence type="ECO:0000256" key="2">
    <source>
        <dbReference type="ARBA" id="ARBA00022614"/>
    </source>
</evidence>
<dbReference type="EMBL" id="JAMQYH010000003">
    <property type="protein sequence ID" value="KAJ1695817.1"/>
    <property type="molecule type" value="Genomic_DNA"/>
</dbReference>
<dbReference type="Proteomes" id="UP001151287">
    <property type="component" value="Unassembled WGS sequence"/>
</dbReference>
<evidence type="ECO:0000256" key="5">
    <source>
        <dbReference type="ARBA" id="ARBA00022821"/>
    </source>
</evidence>
<evidence type="ECO:0000256" key="6">
    <source>
        <dbReference type="ARBA" id="ARBA00022840"/>
    </source>
</evidence>
<dbReference type="InterPro" id="IPR032675">
    <property type="entry name" value="LRR_dom_sf"/>
</dbReference>
<evidence type="ECO:0000313" key="11">
    <source>
        <dbReference type="Proteomes" id="UP001151287"/>
    </source>
</evidence>
<feature type="domain" description="Disease resistance protein winged helix" evidence="9">
    <location>
        <begin position="455"/>
        <end position="526"/>
    </location>
</feature>
<dbReference type="OrthoDB" id="685126at2759"/>
<dbReference type="Gene3D" id="3.80.10.10">
    <property type="entry name" value="Ribonuclease Inhibitor"/>
    <property type="match status" value="1"/>
</dbReference>
<dbReference type="AlphaFoldDB" id="A0A9Q0HRL1"/>
<evidence type="ECO:0000256" key="4">
    <source>
        <dbReference type="ARBA" id="ARBA00022741"/>
    </source>
</evidence>
<gene>
    <name evidence="10" type="ORF">LUZ63_012515</name>
</gene>
<dbReference type="InterPro" id="IPR042197">
    <property type="entry name" value="Apaf_helical"/>
</dbReference>
<dbReference type="PRINTS" id="PR00364">
    <property type="entry name" value="DISEASERSIST"/>
</dbReference>
<evidence type="ECO:0000259" key="7">
    <source>
        <dbReference type="Pfam" id="PF00931"/>
    </source>
</evidence>
<dbReference type="Pfam" id="PF18052">
    <property type="entry name" value="Rx_N"/>
    <property type="match status" value="1"/>
</dbReference>
<feature type="domain" description="Disease resistance N-terminal" evidence="8">
    <location>
        <begin position="34"/>
        <end position="98"/>
    </location>
</feature>
<dbReference type="Pfam" id="PF00931">
    <property type="entry name" value="NB-ARC"/>
    <property type="match status" value="1"/>
</dbReference>
<dbReference type="Gene3D" id="1.10.8.430">
    <property type="entry name" value="Helical domain of apoptotic protease-activating factors"/>
    <property type="match status" value="1"/>
</dbReference>
<dbReference type="PANTHER" id="PTHR36766">
    <property type="entry name" value="PLANT BROAD-SPECTRUM MILDEW RESISTANCE PROTEIN RPW8"/>
    <property type="match status" value="1"/>
</dbReference>
<reference evidence="10" key="1">
    <citation type="journal article" date="2022" name="Cell">
        <title>Repeat-based holocentromeres influence genome architecture and karyotype evolution.</title>
        <authorList>
            <person name="Hofstatter P.G."/>
            <person name="Thangavel G."/>
            <person name="Lux T."/>
            <person name="Neumann P."/>
            <person name="Vondrak T."/>
            <person name="Novak P."/>
            <person name="Zhang M."/>
            <person name="Costa L."/>
            <person name="Castellani M."/>
            <person name="Scott A."/>
            <person name="Toegelov H."/>
            <person name="Fuchs J."/>
            <person name="Mata-Sucre Y."/>
            <person name="Dias Y."/>
            <person name="Vanzela A.L.L."/>
            <person name="Huettel B."/>
            <person name="Almeida C.C.S."/>
            <person name="Simkova H."/>
            <person name="Souza G."/>
            <person name="Pedrosa-Harand A."/>
            <person name="Macas J."/>
            <person name="Mayer K.F.X."/>
            <person name="Houben A."/>
            <person name="Marques A."/>
        </authorList>
    </citation>
    <scope>NUCLEOTIDE SEQUENCE</scope>
    <source>
        <strain evidence="10">RhyBre1mFocal</strain>
    </source>
</reference>
<keyword evidence="4" id="KW-0547">Nucleotide-binding</keyword>
<keyword evidence="5" id="KW-0611">Plant defense</keyword>
<keyword evidence="6" id="KW-0067">ATP-binding</keyword>
<feature type="domain" description="NB-ARC" evidence="7">
    <location>
        <begin position="215"/>
        <end position="370"/>
    </location>
</feature>
<keyword evidence="11" id="KW-1185">Reference proteome</keyword>
<dbReference type="InterPro" id="IPR002182">
    <property type="entry name" value="NB-ARC"/>
</dbReference>
<keyword evidence="3" id="KW-0677">Repeat</keyword>
<sequence length="806" mass="92453">MAIVESIAVQGLQWVASEIVSRLIRQGFSYVGMDVPKELTELETDILPKICLVMKALPRGSTNNLPELKPWLQRLKDAYYEAEDLLDEAEYQRVAKLVKLEKRKFLVRISSHPVIKPLTNFSHKVSRNLSFMSPQKRKLWRRLTNFRNNVKKLTEDAQFFHGLLQNLPQIASINAKALIVPDTSSLPLNKVFGRDEDRDHVVKLLLEERVGESSKQSYSVIAVVGRGGAGKTTLAQYVFNDERVVEHFDTRIWICLKRKLDIIEHTKEMIQSASKKESPQQSNLDALQYDLRKILLASKNILVVLDDIWYNKNESHREESWEGLMAPFSSIGKCKVLLTSRSTELPMALEARNLIHLTDLEKVELISLFRYYSRLDELHSSQHDLEAIGVKIVEKLGRSPLATKAVASQLRNQRDANVWRRTLEIADFKDLRDVLMWSFQQLEEPLQRCFLYCAVFPRGTKLYKSDLVTHWCALNLISSVDMRRPIEEIGGEYFDKLLASFFMQPITNNTSDELEYTIHDNFYDLAENLSRDNCFKIEDDKSLGALYALPSLEKLKVMFCHCLDLKRKNNPNFGLPSSLQSLKIQLCSISSDILESNLPCLDTLDFRTCRSPPSLSIGHLTSLRSLKLWNCRDICFLEGLQLLCNLEELRLTRVPKLEVKKSVLESWPGCRERLDINNMQTLKILFSLDAFVAPRHLILEHIEEESITFDSESESEGSVLYQKLACMEQLYFSKCKTKSLPTSLRSTFSSLRLIDFEDCPELSSLPELPESVTDIVIKGCPVLKDRCRYNASYLSSFGFDIDVGSI</sequence>
<proteinExistence type="inferred from homology"/>
<dbReference type="Pfam" id="PF23559">
    <property type="entry name" value="WHD_DRP"/>
    <property type="match status" value="1"/>
</dbReference>
<comment type="similarity">
    <text evidence="1">Belongs to the disease resistance NB-LRR family.</text>
</comment>